<feature type="binding site" evidence="10">
    <location>
        <position position="139"/>
    </location>
    <ligand>
        <name>Ni(2+)</name>
        <dbReference type="ChEBI" id="CHEBI:49786"/>
        <note>for nickel-dependent acireductone dioxygenase activity</note>
    </ligand>
</feature>
<keyword evidence="1 10" id="KW-0963">Cytoplasm</keyword>
<dbReference type="EC" id="1.13.11.54" evidence="10"/>
<feature type="signal peptide" evidence="11">
    <location>
        <begin position="1"/>
        <end position="18"/>
    </location>
</feature>
<dbReference type="EMBL" id="GL377610">
    <property type="protein sequence ID" value="EFJ18357.1"/>
    <property type="molecule type" value="Genomic_DNA"/>
</dbReference>
<feature type="binding site" evidence="10">
    <location>
        <position position="133"/>
    </location>
    <ligand>
        <name>Fe(2+)</name>
        <dbReference type="ChEBI" id="CHEBI:29033"/>
        <note>for iron-dependent acireductone dioxygenase activity</note>
    </ligand>
</feature>
<dbReference type="Pfam" id="PF03079">
    <property type="entry name" value="ARD"/>
    <property type="match status" value="1"/>
</dbReference>
<dbReference type="EC" id="1.13.11.53" evidence="10"/>
<dbReference type="HAMAP" id="MF_03154">
    <property type="entry name" value="Salvage_MtnD_euk"/>
    <property type="match status" value="1"/>
</dbReference>
<feature type="binding site" evidence="10">
    <location>
        <position position="178"/>
    </location>
    <ligand>
        <name>Ni(2+)</name>
        <dbReference type="ChEBI" id="CHEBI:49786"/>
        <note>for nickel-dependent acireductone dioxygenase activity</note>
    </ligand>
</feature>
<feature type="binding site" evidence="10">
    <location>
        <position position="133"/>
    </location>
    <ligand>
        <name>Ni(2+)</name>
        <dbReference type="ChEBI" id="CHEBI:49786"/>
        <note>for nickel-dependent acireductone dioxygenase activity</note>
    </ligand>
</feature>
<evidence type="ECO:0000256" key="1">
    <source>
        <dbReference type="ARBA" id="ARBA00022490"/>
    </source>
</evidence>
<evidence type="ECO:0000256" key="8">
    <source>
        <dbReference type="ARBA" id="ARBA00023167"/>
    </source>
</evidence>
<dbReference type="GO" id="GO:0005506">
    <property type="term" value="F:iron ion binding"/>
    <property type="evidence" value="ECO:0007669"/>
    <property type="project" value="UniProtKB-UniRule"/>
</dbReference>
<comment type="subcellular location">
    <subcellularLocation>
        <location evidence="10">Cytoplasm</location>
    </subcellularLocation>
    <subcellularLocation>
        <location evidence="10">Nucleus</location>
    </subcellularLocation>
</comment>
<evidence type="ECO:0000313" key="12">
    <source>
        <dbReference type="EMBL" id="EFJ18357.1"/>
    </source>
</evidence>
<keyword evidence="6 10" id="KW-0560">Oxidoreductase</keyword>
<evidence type="ECO:0000256" key="3">
    <source>
        <dbReference type="ARBA" id="ARBA00022605"/>
    </source>
</evidence>
<dbReference type="UniPathway" id="UPA00904">
    <property type="reaction ID" value="UER00878"/>
</dbReference>
<dbReference type="PANTHER" id="PTHR23418:SF16">
    <property type="entry name" value="ACIREDUCTONE DIOXYGENASE"/>
    <property type="match status" value="1"/>
</dbReference>
<keyword evidence="3 10" id="KW-0028">Amino-acid biosynthesis</keyword>
<dbReference type="InterPro" id="IPR004313">
    <property type="entry name" value="ARD"/>
</dbReference>
<evidence type="ECO:0000256" key="4">
    <source>
        <dbReference type="ARBA" id="ARBA00022723"/>
    </source>
</evidence>
<dbReference type="PANTHER" id="PTHR23418">
    <property type="entry name" value="ACIREDUCTONE DIOXYGENASE"/>
    <property type="match status" value="1"/>
</dbReference>
<dbReference type="CDD" id="cd02232">
    <property type="entry name" value="cupin_ARD"/>
    <property type="match status" value="1"/>
</dbReference>
<dbReference type="STRING" id="88036.D8SBA4"/>
<dbReference type="InParanoid" id="D8SBA4"/>
<feature type="chain" id="PRO_5003122572" description="Acireductone dioxygenase" evidence="11">
    <location>
        <begin position="19"/>
        <end position="228"/>
    </location>
</feature>
<evidence type="ECO:0000256" key="10">
    <source>
        <dbReference type="HAMAP-Rule" id="MF_03154"/>
    </source>
</evidence>
<sequence>MLLFFLFLLLLLVATVLCSFPHLNPSIAASTSHSSTEARMEASKSEIQAWEYNSTDENEKLAHKYHPNRAIPLSHVHGLGILTWKLDVDNWESDTELKNIRSDRGYKYSEVITVSREAMVDFDARVKGFFKEHMHSQEESRLILDGSGYWDIRDYDDKWIRFYVQKGDLVVLPPGMYHRFTLDTNDYIKALLLFTENPVRTQHQRSDDSAARKLYVEKYLLQQRVKAQ</sequence>
<comment type="catalytic activity">
    <reaction evidence="10">
        <text>1,2-dihydroxy-5-(methylsulfanyl)pent-1-en-3-one + O2 = 3-(methylsulfanyl)propanoate + CO + formate + 2 H(+)</text>
        <dbReference type="Rhea" id="RHEA:14161"/>
        <dbReference type="ChEBI" id="CHEBI:15378"/>
        <dbReference type="ChEBI" id="CHEBI:15379"/>
        <dbReference type="ChEBI" id="CHEBI:15740"/>
        <dbReference type="ChEBI" id="CHEBI:17245"/>
        <dbReference type="ChEBI" id="CHEBI:49016"/>
        <dbReference type="ChEBI" id="CHEBI:49252"/>
        <dbReference type="EC" id="1.13.11.53"/>
    </reaction>
</comment>
<dbReference type="SUPFAM" id="SSF51182">
    <property type="entry name" value="RmlC-like cupins"/>
    <property type="match status" value="1"/>
</dbReference>
<keyword evidence="9 10" id="KW-0539">Nucleus</keyword>
<gene>
    <name evidence="12" type="ORF">SELMODRAFT_420209</name>
</gene>
<keyword evidence="8 10" id="KW-0486">Methionine biosynthesis</keyword>
<keyword evidence="13" id="KW-1185">Reference proteome</keyword>
<dbReference type="Proteomes" id="UP000001514">
    <property type="component" value="Unassembled WGS sequence"/>
</dbReference>
<dbReference type="Gene3D" id="2.60.120.10">
    <property type="entry name" value="Jelly Rolls"/>
    <property type="match status" value="1"/>
</dbReference>
<keyword evidence="4 10" id="KW-0479">Metal-binding</keyword>
<keyword evidence="2 10" id="KW-0533">Nickel</keyword>
<evidence type="ECO:0000256" key="9">
    <source>
        <dbReference type="ARBA" id="ARBA00023242"/>
    </source>
</evidence>
<comment type="function">
    <text evidence="10">Catalyzes 2 different reactions between oxygen and the acireductone 1,2-dihydroxy-3-keto-5-methylthiopentene (DHK-MTPene) depending upon the metal bound in the active site. Fe-containing acireductone dioxygenase (Fe-ARD) produces formate and 2-keto-4-methylthiobutyrate (KMTB), the alpha-ketoacid precursor of methionine in the methionine recycle pathway. Ni-containing acireductone dioxygenase (Ni-ARD) produces methylthiopropionate, carbon monoxide and formate, and does not lie on the methionine recycle pathway.</text>
</comment>
<dbReference type="OMA" id="ERWIRFR"/>
<dbReference type="GO" id="GO:0010308">
    <property type="term" value="F:acireductone dioxygenase (Ni2+-requiring) activity"/>
    <property type="evidence" value="ECO:0007669"/>
    <property type="project" value="UniProtKB-UniRule"/>
</dbReference>
<evidence type="ECO:0000256" key="6">
    <source>
        <dbReference type="ARBA" id="ARBA00023002"/>
    </source>
</evidence>
<dbReference type="AlphaFoldDB" id="D8SBA4"/>
<evidence type="ECO:0000256" key="11">
    <source>
        <dbReference type="SAM" id="SignalP"/>
    </source>
</evidence>
<organism evidence="13">
    <name type="scientific">Selaginella moellendorffii</name>
    <name type="common">Spikemoss</name>
    <dbReference type="NCBI Taxonomy" id="88036"/>
    <lineage>
        <taxon>Eukaryota</taxon>
        <taxon>Viridiplantae</taxon>
        <taxon>Streptophyta</taxon>
        <taxon>Embryophyta</taxon>
        <taxon>Tracheophyta</taxon>
        <taxon>Lycopodiopsida</taxon>
        <taxon>Selaginellales</taxon>
        <taxon>Selaginellaceae</taxon>
        <taxon>Selaginella</taxon>
    </lineage>
</organism>
<reference evidence="12 13" key="1">
    <citation type="journal article" date="2011" name="Science">
        <title>The Selaginella genome identifies genetic changes associated with the evolution of vascular plants.</title>
        <authorList>
            <person name="Banks J.A."/>
            <person name="Nishiyama T."/>
            <person name="Hasebe M."/>
            <person name="Bowman J.L."/>
            <person name="Gribskov M."/>
            <person name="dePamphilis C."/>
            <person name="Albert V.A."/>
            <person name="Aono N."/>
            <person name="Aoyama T."/>
            <person name="Ambrose B.A."/>
            <person name="Ashton N.W."/>
            <person name="Axtell M.J."/>
            <person name="Barker E."/>
            <person name="Barker M.S."/>
            <person name="Bennetzen J.L."/>
            <person name="Bonawitz N.D."/>
            <person name="Chapple C."/>
            <person name="Cheng C."/>
            <person name="Correa L.G."/>
            <person name="Dacre M."/>
            <person name="DeBarry J."/>
            <person name="Dreyer I."/>
            <person name="Elias M."/>
            <person name="Engstrom E.M."/>
            <person name="Estelle M."/>
            <person name="Feng L."/>
            <person name="Finet C."/>
            <person name="Floyd S.K."/>
            <person name="Frommer W.B."/>
            <person name="Fujita T."/>
            <person name="Gramzow L."/>
            <person name="Gutensohn M."/>
            <person name="Harholt J."/>
            <person name="Hattori M."/>
            <person name="Heyl A."/>
            <person name="Hirai T."/>
            <person name="Hiwatashi Y."/>
            <person name="Ishikawa M."/>
            <person name="Iwata M."/>
            <person name="Karol K.G."/>
            <person name="Koehler B."/>
            <person name="Kolukisaoglu U."/>
            <person name="Kubo M."/>
            <person name="Kurata T."/>
            <person name="Lalonde S."/>
            <person name="Li K."/>
            <person name="Li Y."/>
            <person name="Litt A."/>
            <person name="Lyons E."/>
            <person name="Manning G."/>
            <person name="Maruyama T."/>
            <person name="Michael T.P."/>
            <person name="Mikami K."/>
            <person name="Miyazaki S."/>
            <person name="Morinaga S."/>
            <person name="Murata T."/>
            <person name="Mueller-Roeber B."/>
            <person name="Nelson D.R."/>
            <person name="Obara M."/>
            <person name="Oguri Y."/>
            <person name="Olmstead R.G."/>
            <person name="Onodera N."/>
            <person name="Petersen B.L."/>
            <person name="Pils B."/>
            <person name="Prigge M."/>
            <person name="Rensing S.A."/>
            <person name="Riano-Pachon D.M."/>
            <person name="Roberts A.W."/>
            <person name="Sato Y."/>
            <person name="Scheller H.V."/>
            <person name="Schulz B."/>
            <person name="Schulz C."/>
            <person name="Shakirov E.V."/>
            <person name="Shibagaki N."/>
            <person name="Shinohara N."/>
            <person name="Shippen D.E."/>
            <person name="Soerensen I."/>
            <person name="Sotooka R."/>
            <person name="Sugimoto N."/>
            <person name="Sugita M."/>
            <person name="Sumikawa N."/>
            <person name="Tanurdzic M."/>
            <person name="Theissen G."/>
            <person name="Ulvskov P."/>
            <person name="Wakazuki S."/>
            <person name="Weng J.K."/>
            <person name="Willats W.W."/>
            <person name="Wipf D."/>
            <person name="Wolf P.G."/>
            <person name="Yang L."/>
            <person name="Zimmer A.D."/>
            <person name="Zhu Q."/>
            <person name="Mitros T."/>
            <person name="Hellsten U."/>
            <person name="Loque D."/>
            <person name="Otillar R."/>
            <person name="Salamov A."/>
            <person name="Schmutz J."/>
            <person name="Shapiro H."/>
            <person name="Lindquist E."/>
            <person name="Lucas S."/>
            <person name="Rokhsar D."/>
            <person name="Grigoriev I.V."/>
        </authorList>
    </citation>
    <scope>NUCLEOTIDE SEQUENCE [LARGE SCALE GENOMIC DNA]</scope>
</reference>
<keyword evidence="11" id="KW-0732">Signal</keyword>
<feature type="binding site" evidence="10">
    <location>
        <position position="178"/>
    </location>
    <ligand>
        <name>Fe(2+)</name>
        <dbReference type="ChEBI" id="CHEBI:29033"/>
        <note>for iron-dependent acireductone dioxygenase activity</note>
    </ligand>
</feature>
<comment type="pathway">
    <text evidence="10">Amino-acid biosynthesis; L-methionine biosynthesis via salvage pathway; L-methionine from S-methyl-5-thio-alpha-D-ribose 1-phosphate: step 5/6.</text>
</comment>
<feature type="binding site" evidence="10">
    <location>
        <position position="139"/>
    </location>
    <ligand>
        <name>Fe(2+)</name>
        <dbReference type="ChEBI" id="CHEBI:29033"/>
        <note>for iron-dependent acireductone dioxygenase activity</note>
    </ligand>
</feature>
<dbReference type="InterPro" id="IPR011051">
    <property type="entry name" value="RmlC_Cupin_sf"/>
</dbReference>
<comment type="similarity">
    <text evidence="10">Belongs to the acireductone dioxygenase (ARD) family.</text>
</comment>
<dbReference type="GO" id="GO:0005634">
    <property type="term" value="C:nucleus"/>
    <property type="evidence" value="ECO:0007669"/>
    <property type="project" value="UniProtKB-SubCell"/>
</dbReference>
<evidence type="ECO:0000313" key="13">
    <source>
        <dbReference type="Proteomes" id="UP000001514"/>
    </source>
</evidence>
<dbReference type="HOGENOM" id="CLU_090154_0_0_1"/>
<dbReference type="KEGG" id="smo:SELMODRAFT_420209"/>
<feature type="binding site" evidence="10">
    <location>
        <position position="135"/>
    </location>
    <ligand>
        <name>Ni(2+)</name>
        <dbReference type="ChEBI" id="CHEBI:49786"/>
        <note>for nickel-dependent acireductone dioxygenase activity</note>
    </ligand>
</feature>
<evidence type="ECO:0000256" key="5">
    <source>
        <dbReference type="ARBA" id="ARBA00022964"/>
    </source>
</evidence>
<dbReference type="GO" id="GO:0010309">
    <property type="term" value="F:acireductone dioxygenase [iron(II)-requiring] activity"/>
    <property type="evidence" value="ECO:0000318"/>
    <property type="project" value="GO_Central"/>
</dbReference>
<dbReference type="eggNOG" id="KOG2107">
    <property type="taxonomic scope" value="Eukaryota"/>
</dbReference>
<evidence type="ECO:0000256" key="2">
    <source>
        <dbReference type="ARBA" id="ARBA00022596"/>
    </source>
</evidence>
<dbReference type="Gramene" id="EFJ18357">
    <property type="protein sequence ID" value="EFJ18357"/>
    <property type="gene ID" value="SELMODRAFT_420209"/>
</dbReference>
<dbReference type="GO" id="GO:0019509">
    <property type="term" value="P:L-methionine salvage from methylthioadenosine"/>
    <property type="evidence" value="ECO:0007669"/>
    <property type="project" value="UniProtKB-UniRule"/>
</dbReference>
<comment type="catalytic activity">
    <reaction evidence="10">
        <text>1,2-dihydroxy-5-(methylsulfanyl)pent-1-en-3-one + O2 = 4-methylsulfanyl-2-oxobutanoate + formate + 2 H(+)</text>
        <dbReference type="Rhea" id="RHEA:24504"/>
        <dbReference type="ChEBI" id="CHEBI:15378"/>
        <dbReference type="ChEBI" id="CHEBI:15379"/>
        <dbReference type="ChEBI" id="CHEBI:15740"/>
        <dbReference type="ChEBI" id="CHEBI:16723"/>
        <dbReference type="ChEBI" id="CHEBI:49252"/>
        <dbReference type="EC" id="1.13.11.54"/>
    </reaction>
</comment>
<dbReference type="GO" id="GO:0006555">
    <property type="term" value="P:methionine metabolic process"/>
    <property type="evidence" value="ECO:0000318"/>
    <property type="project" value="GO_Central"/>
</dbReference>
<keyword evidence="7 10" id="KW-0408">Iron</keyword>
<keyword evidence="5 10" id="KW-0223">Dioxygenase</keyword>
<dbReference type="GO" id="GO:0016151">
    <property type="term" value="F:nickel cation binding"/>
    <property type="evidence" value="ECO:0007669"/>
    <property type="project" value="UniProtKB-UniRule"/>
</dbReference>
<comment type="cofactor">
    <cofactor evidence="10">
        <name>Fe(2+)</name>
        <dbReference type="ChEBI" id="CHEBI:29033"/>
    </cofactor>
    <cofactor evidence="10">
        <name>Ni(2+)</name>
        <dbReference type="ChEBI" id="CHEBI:49786"/>
    </cofactor>
    <text evidence="10">Binds either 1 Fe or Ni cation per monomer. Iron-binding promotes an acireductone dioxygenase reaction producing 2-keto-4-methylthiobutyrate, while nickel-binding promotes an acireductone dioxygenase reaction producing 3-(methylsulfanyl)propanoate.</text>
</comment>
<evidence type="ECO:0000256" key="7">
    <source>
        <dbReference type="ARBA" id="ARBA00023004"/>
    </source>
</evidence>
<feature type="binding site" evidence="10">
    <location>
        <position position="135"/>
    </location>
    <ligand>
        <name>Fe(2+)</name>
        <dbReference type="ChEBI" id="CHEBI:29033"/>
        <note>for iron-dependent acireductone dioxygenase activity</note>
    </ligand>
</feature>
<protein>
    <recommendedName>
        <fullName evidence="10">Acireductone dioxygenase</fullName>
    </recommendedName>
    <alternativeName>
        <fullName evidence="10">Acireductone dioxygenase (Fe(2+)-requiring)</fullName>
        <shortName evidence="10">ARD'</shortName>
        <shortName evidence="10">Fe-ARD</shortName>
        <ecNumber evidence="10">1.13.11.54</ecNumber>
    </alternativeName>
    <alternativeName>
        <fullName evidence="10">Acireductone dioxygenase (Ni(2+)-requiring)</fullName>
        <shortName evidence="10">ARD</shortName>
        <shortName evidence="10">Ni-ARD</shortName>
        <ecNumber evidence="10">1.13.11.53</ecNumber>
    </alternativeName>
</protein>
<proteinExistence type="inferred from homology"/>
<dbReference type="FunFam" id="2.60.120.10:FF:000099">
    <property type="entry name" value="1,2-dihydroxy-3-keto-5-methylthiopentene dioxygenase"/>
    <property type="match status" value="1"/>
</dbReference>
<name>D8SBA4_SELML</name>
<accession>D8SBA4</accession>
<dbReference type="GO" id="GO:0005737">
    <property type="term" value="C:cytoplasm"/>
    <property type="evidence" value="ECO:0007669"/>
    <property type="project" value="UniProtKB-SubCell"/>
</dbReference>
<dbReference type="InterPro" id="IPR027496">
    <property type="entry name" value="ARD_euk"/>
</dbReference>
<dbReference type="InterPro" id="IPR014710">
    <property type="entry name" value="RmlC-like_jellyroll"/>
</dbReference>